<name>A0A0L0D9Q3_THETB</name>
<evidence type="ECO:0000259" key="3">
    <source>
        <dbReference type="PROSITE" id="PS51339"/>
    </source>
</evidence>
<dbReference type="SMART" id="SM00404">
    <property type="entry name" value="PTPc_motif"/>
    <property type="match status" value="1"/>
</dbReference>
<dbReference type="InterPro" id="IPR010569">
    <property type="entry name" value="Myotubularin-like_Pase_dom"/>
</dbReference>
<gene>
    <name evidence="4" type="ORF">AMSG_05032</name>
</gene>
<dbReference type="PROSITE" id="PS00383">
    <property type="entry name" value="TYR_PHOSPHATASE_1"/>
    <property type="match status" value="1"/>
</dbReference>
<dbReference type="EMBL" id="GL349453">
    <property type="protein sequence ID" value="KNC49072.1"/>
    <property type="molecule type" value="Genomic_DNA"/>
</dbReference>
<feature type="binding site" evidence="2">
    <location>
        <begin position="413"/>
        <end position="414"/>
    </location>
    <ligand>
        <name>substrate</name>
    </ligand>
</feature>
<sequence>MQRLQPLLVASRSMDPTADPPAAALEMQGAKCTNCGAMLPFDEVEAHTAQCEENAPALALHTAGGGESGKEPGEEGRLVHSGGGLSAAEVEARAQAAFEHAEMLREALVVAVDGAQLVLQSPAWGLGDAVAGLLAVTRFTLSFTPSAMAVEALGAAARWLPSVLPQKLSLNCVERVMQSRPWRGATTLQVVTKEKRVFEFAFGAAGDEVCAQVEAAIAAHAFRGPSLVLAFAPHMVRRWEYDVFAEFARMGVTTSAGSSSSTGTHPTLELPMPELPSPTAHLWRLSQANSLFRICATYPPVLGFPASVDDELVTQAARFRSKDRLPALSWLHPRTGAAIVRCAQPLTGLAGRRSPADEQLLNAIKAANPASGTLHILDARPRANALGNSVKGAGYERVANYDSVDLAYMDIGNIHVVRSSMGKLRDLVAEPSSSDPAAQSKWLSTLESTRWLELQRTLLAAVLAVVEFVDRAAESVVVHCSDGWDRTAQMCALAELILDPYYRTLDGFAVLIEKEWCSFGYRFARRAGQLCPDYEDDQRAPIFVQFLDAVWQIMSQAPSAFEFNESLLIAIIDARYSGRYGTFLFDCPRERLDHRVDEVTSSLWAVLFDSARRSRWLNPNYSPDPGVLPVIASLTRLHLWEAYFMRWHPHMRYVASAALSDLDDASPPPDPLG</sequence>
<organism evidence="4 5">
    <name type="scientific">Thecamonas trahens ATCC 50062</name>
    <dbReference type="NCBI Taxonomy" id="461836"/>
    <lineage>
        <taxon>Eukaryota</taxon>
        <taxon>Apusozoa</taxon>
        <taxon>Apusomonadida</taxon>
        <taxon>Apusomonadidae</taxon>
        <taxon>Thecamonas</taxon>
    </lineage>
</organism>
<dbReference type="GeneID" id="25564533"/>
<dbReference type="AlphaFoldDB" id="A0A0L0D9Q3"/>
<evidence type="ECO:0000313" key="5">
    <source>
        <dbReference type="Proteomes" id="UP000054408"/>
    </source>
</evidence>
<dbReference type="InterPro" id="IPR016130">
    <property type="entry name" value="Tyr_Pase_AS"/>
</dbReference>
<dbReference type="STRING" id="461836.A0A0L0D9Q3"/>
<evidence type="ECO:0000256" key="1">
    <source>
        <dbReference type="PIRSR" id="PIRSR630564-1"/>
    </source>
</evidence>
<dbReference type="eggNOG" id="KOG4471">
    <property type="taxonomic scope" value="Eukaryota"/>
</dbReference>
<dbReference type="OrthoDB" id="271628at2759"/>
<dbReference type="GO" id="GO:0005737">
    <property type="term" value="C:cytoplasm"/>
    <property type="evidence" value="ECO:0007669"/>
    <property type="project" value="TreeGrafter"/>
</dbReference>
<dbReference type="InterPro" id="IPR003595">
    <property type="entry name" value="Tyr_Pase_cat"/>
</dbReference>
<feature type="domain" description="Myotubularin phosphatase" evidence="3">
    <location>
        <begin position="237"/>
        <end position="644"/>
    </location>
</feature>
<dbReference type="CDD" id="cd14507">
    <property type="entry name" value="PTP-MTM-like"/>
    <property type="match status" value="1"/>
</dbReference>
<dbReference type="PROSITE" id="PS51339">
    <property type="entry name" value="PPASE_MYOTUBULARIN"/>
    <property type="match status" value="1"/>
</dbReference>
<feature type="binding site" evidence="2">
    <location>
        <begin position="480"/>
        <end position="486"/>
    </location>
    <ligand>
        <name>substrate</name>
    </ligand>
</feature>
<dbReference type="Pfam" id="PF06602">
    <property type="entry name" value="Myotub-related"/>
    <property type="match status" value="1"/>
</dbReference>
<evidence type="ECO:0000256" key="2">
    <source>
        <dbReference type="PIRSR" id="PIRSR630564-2"/>
    </source>
</evidence>
<dbReference type="InterPro" id="IPR030564">
    <property type="entry name" value="Myotubularin"/>
</dbReference>
<protein>
    <submittedName>
        <fullName evidence="4">Myotubularin</fullName>
    </submittedName>
</protein>
<reference evidence="4 5" key="1">
    <citation type="submission" date="2010-05" db="EMBL/GenBank/DDBJ databases">
        <title>The Genome Sequence of Thecamonas trahens ATCC 50062.</title>
        <authorList>
            <consortium name="The Broad Institute Genome Sequencing Platform"/>
            <person name="Russ C."/>
            <person name="Cuomo C."/>
            <person name="Shea T."/>
            <person name="Young S.K."/>
            <person name="Zeng Q."/>
            <person name="Koehrsen M."/>
            <person name="Haas B."/>
            <person name="Borodovsky M."/>
            <person name="Guigo R."/>
            <person name="Alvarado L."/>
            <person name="Berlin A."/>
            <person name="Bochicchio J."/>
            <person name="Borenstein D."/>
            <person name="Chapman S."/>
            <person name="Chen Z."/>
            <person name="Freedman E."/>
            <person name="Gellesch M."/>
            <person name="Goldberg J."/>
            <person name="Griggs A."/>
            <person name="Gujja S."/>
            <person name="Heilman E."/>
            <person name="Heiman D."/>
            <person name="Hepburn T."/>
            <person name="Howarth C."/>
            <person name="Jen D."/>
            <person name="Larson L."/>
            <person name="Mehta T."/>
            <person name="Park D."/>
            <person name="Pearson M."/>
            <person name="Roberts A."/>
            <person name="Saif S."/>
            <person name="Shenoy N."/>
            <person name="Sisk P."/>
            <person name="Stolte C."/>
            <person name="Sykes S."/>
            <person name="Thomson T."/>
            <person name="Walk T."/>
            <person name="White J."/>
            <person name="Yandava C."/>
            <person name="Burger G."/>
            <person name="Gray M.W."/>
            <person name="Holland P.W.H."/>
            <person name="King N."/>
            <person name="Lang F.B.F."/>
            <person name="Roger A.J."/>
            <person name="Ruiz-Trillo I."/>
            <person name="Lander E."/>
            <person name="Nusbaum C."/>
        </authorList>
    </citation>
    <scope>NUCLEOTIDE SEQUENCE [LARGE SCALE GENOMIC DNA]</scope>
    <source>
        <strain evidence="4 5">ATCC 50062</strain>
    </source>
</reference>
<keyword evidence="5" id="KW-1185">Reference proteome</keyword>
<accession>A0A0L0D9Q3</accession>
<dbReference type="PANTHER" id="PTHR10807:SF128">
    <property type="entry name" value="PHOSPHATIDYLINOSITOL-3,5-BISPHOSPHATE 3-PHOSPHATASE"/>
    <property type="match status" value="1"/>
</dbReference>
<dbReference type="Proteomes" id="UP000054408">
    <property type="component" value="Unassembled WGS sequence"/>
</dbReference>
<proteinExistence type="predicted"/>
<dbReference type="InterPro" id="IPR029021">
    <property type="entry name" value="Prot-tyrosine_phosphatase-like"/>
</dbReference>
<feature type="active site" description="Phosphocysteine intermediate" evidence="1">
    <location>
        <position position="480"/>
    </location>
</feature>
<dbReference type="PANTHER" id="PTHR10807">
    <property type="entry name" value="MYOTUBULARIN-RELATED"/>
    <property type="match status" value="1"/>
</dbReference>
<evidence type="ECO:0000313" key="4">
    <source>
        <dbReference type="EMBL" id="KNC49072.1"/>
    </source>
</evidence>
<feature type="binding site" evidence="2">
    <location>
        <begin position="388"/>
        <end position="391"/>
    </location>
    <ligand>
        <name>substrate</name>
    </ligand>
</feature>
<dbReference type="RefSeq" id="XP_013758103.1">
    <property type="nucleotide sequence ID" value="XM_013902649.1"/>
</dbReference>
<dbReference type="SUPFAM" id="SSF52799">
    <property type="entry name" value="(Phosphotyrosine protein) phosphatases II"/>
    <property type="match status" value="1"/>
</dbReference>